<feature type="transmembrane region" description="Helical" evidence="1">
    <location>
        <begin position="39"/>
        <end position="57"/>
    </location>
</feature>
<accession>A0A2H0K6E8</accession>
<protein>
    <submittedName>
        <fullName evidence="2">Uncharacterized protein</fullName>
    </submittedName>
</protein>
<keyword evidence="1" id="KW-0472">Membrane</keyword>
<evidence type="ECO:0000313" key="2">
    <source>
        <dbReference type="EMBL" id="PIQ66805.1"/>
    </source>
</evidence>
<keyword evidence="1" id="KW-0812">Transmembrane</keyword>
<sequence>MFQRAMFRYPRIYLCGIILGGFVVGVAMYLLLFAFFGNIRSQAMILTSTLVGVLWFLEKYCRFANAISVKEEGRSK</sequence>
<reference evidence="2 3" key="1">
    <citation type="submission" date="2017-09" db="EMBL/GenBank/DDBJ databases">
        <title>Depth-based differentiation of microbial function through sediment-hosted aquifers and enrichment of novel symbionts in the deep terrestrial subsurface.</title>
        <authorList>
            <person name="Probst A.J."/>
            <person name="Ladd B."/>
            <person name="Jarett J.K."/>
            <person name="Geller-Mcgrath D.E."/>
            <person name="Sieber C.M."/>
            <person name="Emerson J.B."/>
            <person name="Anantharaman K."/>
            <person name="Thomas B.C."/>
            <person name="Malmstrom R."/>
            <person name="Stieglmeier M."/>
            <person name="Klingl A."/>
            <person name="Woyke T."/>
            <person name="Ryan C.M."/>
            <person name="Banfield J.F."/>
        </authorList>
    </citation>
    <scope>NUCLEOTIDE SEQUENCE [LARGE SCALE GENOMIC DNA]</scope>
    <source>
        <strain evidence="2">CG11_big_fil_rev_8_21_14_0_20_40_24</strain>
    </source>
</reference>
<keyword evidence="1" id="KW-1133">Transmembrane helix</keyword>
<gene>
    <name evidence="2" type="ORF">COV95_02195</name>
</gene>
<comment type="caution">
    <text evidence="2">The sequence shown here is derived from an EMBL/GenBank/DDBJ whole genome shotgun (WGS) entry which is preliminary data.</text>
</comment>
<evidence type="ECO:0000313" key="3">
    <source>
        <dbReference type="Proteomes" id="UP000229834"/>
    </source>
</evidence>
<dbReference type="Proteomes" id="UP000229834">
    <property type="component" value="Unassembled WGS sequence"/>
</dbReference>
<name>A0A2H0K6E8_9BACT</name>
<dbReference type="EMBL" id="PCVC01000063">
    <property type="protein sequence ID" value="PIQ66805.1"/>
    <property type="molecule type" value="Genomic_DNA"/>
</dbReference>
<organism evidence="2 3">
    <name type="scientific">Candidatus Zambryskibacteria bacterium CG11_big_fil_rev_8_21_14_0_20_40_24</name>
    <dbReference type="NCBI Taxonomy" id="1975116"/>
    <lineage>
        <taxon>Bacteria</taxon>
        <taxon>Candidatus Zambryskiibacteriota</taxon>
    </lineage>
</organism>
<evidence type="ECO:0000256" key="1">
    <source>
        <dbReference type="SAM" id="Phobius"/>
    </source>
</evidence>
<proteinExistence type="predicted"/>
<dbReference type="AlphaFoldDB" id="A0A2H0K6E8"/>
<feature type="transmembrane region" description="Helical" evidence="1">
    <location>
        <begin position="12"/>
        <end position="33"/>
    </location>
</feature>